<dbReference type="SUPFAM" id="SSF48452">
    <property type="entry name" value="TPR-like"/>
    <property type="match status" value="1"/>
</dbReference>
<dbReference type="Gene3D" id="1.10.10.10">
    <property type="entry name" value="Winged helix-like DNA-binding domain superfamily/Winged helix DNA-binding domain"/>
    <property type="match status" value="1"/>
</dbReference>
<keyword evidence="2" id="KW-0238">DNA-binding</keyword>
<evidence type="ECO:0000256" key="2">
    <source>
        <dbReference type="ARBA" id="ARBA00023125"/>
    </source>
</evidence>
<evidence type="ECO:0000313" key="6">
    <source>
        <dbReference type="Proteomes" id="UP000297447"/>
    </source>
</evidence>
<name>A0A4V6QI65_9MICO</name>
<dbReference type="CDD" id="cd06170">
    <property type="entry name" value="LuxR_C_like"/>
    <property type="match status" value="1"/>
</dbReference>
<dbReference type="AlphaFoldDB" id="A0A4V6QI65"/>
<keyword evidence="6" id="KW-1185">Reference proteome</keyword>
<dbReference type="PROSITE" id="PS50043">
    <property type="entry name" value="HTH_LUXR_2"/>
    <property type="match status" value="1"/>
</dbReference>
<evidence type="ECO:0000256" key="1">
    <source>
        <dbReference type="ARBA" id="ARBA00023015"/>
    </source>
</evidence>
<accession>A0A4V6QI65</accession>
<dbReference type="RefSeq" id="WP_134520654.1">
    <property type="nucleotide sequence ID" value="NZ_SOHE01000069.1"/>
</dbReference>
<dbReference type="InterPro" id="IPR036388">
    <property type="entry name" value="WH-like_DNA-bd_sf"/>
</dbReference>
<dbReference type="Gene3D" id="1.25.40.10">
    <property type="entry name" value="Tetratricopeptide repeat domain"/>
    <property type="match status" value="1"/>
</dbReference>
<reference evidence="5 6" key="1">
    <citation type="submission" date="2019-03" db="EMBL/GenBank/DDBJ databases">
        <title>Genomics of glacier-inhabiting Cryobacterium strains.</title>
        <authorList>
            <person name="Liu Q."/>
            <person name="Xin Y.-H."/>
        </authorList>
    </citation>
    <scope>NUCLEOTIDE SEQUENCE [LARGE SCALE GENOMIC DNA]</scope>
    <source>
        <strain evidence="5 6">Hh14</strain>
    </source>
</reference>
<dbReference type="Proteomes" id="UP000297447">
    <property type="component" value="Unassembled WGS sequence"/>
</dbReference>
<keyword evidence="3" id="KW-0804">Transcription</keyword>
<proteinExistence type="predicted"/>
<organism evidence="5 6">
    <name type="scientific">Cryobacterium frigoriphilum</name>
    <dbReference type="NCBI Taxonomy" id="1259150"/>
    <lineage>
        <taxon>Bacteria</taxon>
        <taxon>Bacillati</taxon>
        <taxon>Actinomycetota</taxon>
        <taxon>Actinomycetes</taxon>
        <taxon>Micrococcales</taxon>
        <taxon>Microbacteriaceae</taxon>
        <taxon>Cryobacterium</taxon>
    </lineage>
</organism>
<gene>
    <name evidence="5" type="ORF">E3T55_16560</name>
</gene>
<evidence type="ECO:0000313" key="5">
    <source>
        <dbReference type="EMBL" id="TFD46978.1"/>
    </source>
</evidence>
<dbReference type="InterPro" id="IPR016032">
    <property type="entry name" value="Sig_transdc_resp-reg_C-effctor"/>
</dbReference>
<dbReference type="SUPFAM" id="SSF46894">
    <property type="entry name" value="C-terminal effector domain of the bipartite response regulators"/>
    <property type="match status" value="1"/>
</dbReference>
<dbReference type="Pfam" id="PF25873">
    <property type="entry name" value="WHD_MalT"/>
    <property type="match status" value="1"/>
</dbReference>
<dbReference type="InterPro" id="IPR059106">
    <property type="entry name" value="WHD_MalT"/>
</dbReference>
<dbReference type="OrthoDB" id="134985at2"/>
<dbReference type="InterPro" id="IPR000792">
    <property type="entry name" value="Tscrpt_reg_LuxR_C"/>
</dbReference>
<dbReference type="Pfam" id="PF17874">
    <property type="entry name" value="TPR_MalT"/>
    <property type="match status" value="1"/>
</dbReference>
<evidence type="ECO:0000256" key="3">
    <source>
        <dbReference type="ARBA" id="ARBA00023163"/>
    </source>
</evidence>
<dbReference type="Pfam" id="PF00196">
    <property type="entry name" value="GerE"/>
    <property type="match status" value="1"/>
</dbReference>
<dbReference type="InterPro" id="IPR011990">
    <property type="entry name" value="TPR-like_helical_dom_sf"/>
</dbReference>
<dbReference type="GO" id="GO:0006355">
    <property type="term" value="P:regulation of DNA-templated transcription"/>
    <property type="evidence" value="ECO:0007669"/>
    <property type="project" value="InterPro"/>
</dbReference>
<protein>
    <submittedName>
        <fullName evidence="5">Helix-turn-helix transcriptional regulator</fullName>
    </submittedName>
</protein>
<feature type="domain" description="HTH luxR-type" evidence="4">
    <location>
        <begin position="758"/>
        <end position="823"/>
    </location>
</feature>
<dbReference type="PANTHER" id="PTHR44688:SF16">
    <property type="entry name" value="DNA-BINDING TRANSCRIPTIONAL ACTIVATOR DEVR_DOSR"/>
    <property type="match status" value="1"/>
</dbReference>
<dbReference type="InterPro" id="IPR041617">
    <property type="entry name" value="TPR_MalT"/>
</dbReference>
<comment type="caution">
    <text evidence="5">The sequence shown here is derived from an EMBL/GenBank/DDBJ whole genome shotgun (WGS) entry which is preliminary data.</text>
</comment>
<evidence type="ECO:0000259" key="4">
    <source>
        <dbReference type="PROSITE" id="PS50043"/>
    </source>
</evidence>
<dbReference type="GO" id="GO:0003677">
    <property type="term" value="F:DNA binding"/>
    <property type="evidence" value="ECO:0007669"/>
    <property type="project" value="UniProtKB-KW"/>
</dbReference>
<dbReference type="PANTHER" id="PTHR44688">
    <property type="entry name" value="DNA-BINDING TRANSCRIPTIONAL ACTIVATOR DEVR_DOSR"/>
    <property type="match status" value="1"/>
</dbReference>
<sequence length="825" mass="90648">MYLVAALQRADATIGSEALSLYSHHPEAIETALTALISDIAQAAPASDRVVLVLDDFHVIDALPVRQALGFLLDNLPERLHLLVASRSDPPLPLARLRARGELTELRAADLRFTPAETSAFLTQVMHLQLEATDIAALDTRTEGWIAGLQLAALSLQGRPDTAAFVQAFTGSHRFVIDYLAEEVLQRLPEPVVDFLLQTSILDRISGDLCDAVTGQTDGASMLENLERDNLFVIPLDDRREWFRYHHLFVDVLRARMLRGGRHSPPALHGLASGWYENHDLPEEAVRHALAAADFQRAARLIEQALPVMRRQRQDVTLLEWIRRLPREILVQRPVLSLYYAWSLLLAGDLEGVELRLADAEAGLRADDGDSHPDLHTDRDTEEFRTLPVMIEVYRASLAQARTDVPGQQQHARRALELSGPGDHFGRAAAGGFLGLAAWANGDLEDGLRAFGEVRTNLALAGNATDVLGTTVVLAEMLIALGRLQEARQAYEQAVAVATAPGEASRQPLADLHVGLGDLHRERDEHGLATEHLLAARALGERASLPENRFRWFTAMAKLQQADGDFEAALGSLAEAERLYAPGFFPDLAPIAAMTARIWIRQGRLTEARRWAQTRGLAATDALGYLTEFEHVTLARLLLAEYRAAHAPAALHASRELLDRLLQAAEAGGRTASTNEILMLQALTHEAEGRLDRALVPLERALTQAEPEGYARLFLDEGAPMDAVLREALHRGIRSDYVRRLRRAMLPTAAGAPDPGTRESGPVALSDRELHVLRLLTTELSGPQIAGELFVSVNTLRTHTRHIFGKLAVNSRVAAVRRADELGLL</sequence>
<keyword evidence="1" id="KW-0805">Transcription regulation</keyword>
<dbReference type="SMART" id="SM00421">
    <property type="entry name" value="HTH_LUXR"/>
    <property type="match status" value="1"/>
</dbReference>
<dbReference type="EMBL" id="SOHE01000069">
    <property type="protein sequence ID" value="TFD46978.1"/>
    <property type="molecule type" value="Genomic_DNA"/>
</dbReference>